<proteinExistence type="predicted"/>
<evidence type="ECO:0000313" key="2">
    <source>
        <dbReference type="Proteomes" id="UP000245626"/>
    </source>
</evidence>
<gene>
    <name evidence="1" type="ORF">IE53DRAFT_131152</name>
</gene>
<dbReference type="EMBL" id="KZ820015">
    <property type="protein sequence ID" value="PWN49711.1"/>
    <property type="molecule type" value="Genomic_DNA"/>
</dbReference>
<dbReference type="Proteomes" id="UP000245626">
    <property type="component" value="Unassembled WGS sequence"/>
</dbReference>
<keyword evidence="2" id="KW-1185">Reference proteome</keyword>
<organism evidence="1 2">
    <name type="scientific">Violaceomyces palustris</name>
    <dbReference type="NCBI Taxonomy" id="1673888"/>
    <lineage>
        <taxon>Eukaryota</taxon>
        <taxon>Fungi</taxon>
        <taxon>Dikarya</taxon>
        <taxon>Basidiomycota</taxon>
        <taxon>Ustilaginomycotina</taxon>
        <taxon>Ustilaginomycetes</taxon>
        <taxon>Violaceomycetales</taxon>
        <taxon>Violaceomycetaceae</taxon>
        <taxon>Violaceomyces</taxon>
    </lineage>
</organism>
<protein>
    <submittedName>
        <fullName evidence="1">Uncharacterized protein</fullName>
    </submittedName>
</protein>
<reference evidence="1 2" key="1">
    <citation type="journal article" date="2018" name="Mol. Biol. Evol.">
        <title>Broad Genomic Sampling Reveals a Smut Pathogenic Ancestry of the Fungal Clade Ustilaginomycotina.</title>
        <authorList>
            <person name="Kijpornyongpan T."/>
            <person name="Mondo S.J."/>
            <person name="Barry K."/>
            <person name="Sandor L."/>
            <person name="Lee J."/>
            <person name="Lipzen A."/>
            <person name="Pangilinan J."/>
            <person name="LaButti K."/>
            <person name="Hainaut M."/>
            <person name="Henrissat B."/>
            <person name="Grigoriev I.V."/>
            <person name="Spatafora J.W."/>
            <person name="Aime M.C."/>
        </authorList>
    </citation>
    <scope>NUCLEOTIDE SEQUENCE [LARGE SCALE GENOMIC DNA]</scope>
    <source>
        <strain evidence="1 2">SA 807</strain>
    </source>
</reference>
<accession>A0ACD0NVB3</accession>
<evidence type="ECO:0000313" key="1">
    <source>
        <dbReference type="EMBL" id="PWN49711.1"/>
    </source>
</evidence>
<sequence>MKAGESSKRREGGLGREEQSTHTAPIINLRLESLSISIACFRGAPIVHRVEGSHLARQRLKHGLYAPALTPPPQAKSGNLESYGWRWPRWRSAYNHHDQMPEKKIPKAERSKGLAQGDAATVRDPSFCGRDGGRSEMESSPSLILVVL</sequence>
<name>A0ACD0NVB3_9BASI</name>